<keyword evidence="4" id="KW-0460">Magnesium</keyword>
<dbReference type="GO" id="GO:0005634">
    <property type="term" value="C:nucleus"/>
    <property type="evidence" value="ECO:0007669"/>
    <property type="project" value="TreeGrafter"/>
</dbReference>
<dbReference type="Gene3D" id="3.60.10.10">
    <property type="entry name" value="Endonuclease/exonuclease/phosphatase"/>
    <property type="match status" value="1"/>
</dbReference>
<dbReference type="InterPro" id="IPR004808">
    <property type="entry name" value="AP_endonuc_1"/>
</dbReference>
<dbReference type="InterPro" id="IPR036691">
    <property type="entry name" value="Endo/exonu/phosph_ase_sf"/>
</dbReference>
<evidence type="ECO:0000256" key="3">
    <source>
        <dbReference type="ARBA" id="ARBA00022801"/>
    </source>
</evidence>
<dbReference type="GO" id="GO:0006284">
    <property type="term" value="P:base-excision repair"/>
    <property type="evidence" value="ECO:0007669"/>
    <property type="project" value="TreeGrafter"/>
</dbReference>
<dbReference type="Ensembl" id="ENSSHAT00000031304.1">
    <property type="protein sequence ID" value="ENSSHAP00000023884.1"/>
    <property type="gene ID" value="ENSSHAG00000031269.1"/>
</dbReference>
<reference evidence="5" key="3">
    <citation type="submission" date="2025-09" db="UniProtKB">
        <authorList>
            <consortium name="Ensembl"/>
        </authorList>
    </citation>
    <scope>IDENTIFICATION</scope>
</reference>
<keyword evidence="6" id="KW-1185">Reference proteome</keyword>
<dbReference type="GO" id="GO:0046872">
    <property type="term" value="F:metal ion binding"/>
    <property type="evidence" value="ECO:0007669"/>
    <property type="project" value="UniProtKB-KW"/>
</dbReference>
<name>A0A7N4NJS8_SARHA</name>
<evidence type="ECO:0000256" key="1">
    <source>
        <dbReference type="ARBA" id="ARBA00001946"/>
    </source>
</evidence>
<dbReference type="GO" id="GO:0003906">
    <property type="term" value="F:DNA-(apurinic or apyrimidinic site) endonuclease activity"/>
    <property type="evidence" value="ECO:0007669"/>
    <property type="project" value="TreeGrafter"/>
</dbReference>
<evidence type="ECO:0000313" key="6">
    <source>
        <dbReference type="Proteomes" id="UP000007648"/>
    </source>
</evidence>
<evidence type="ECO:0000256" key="2">
    <source>
        <dbReference type="ARBA" id="ARBA00022723"/>
    </source>
</evidence>
<reference evidence="5" key="2">
    <citation type="submission" date="2025-08" db="UniProtKB">
        <authorList>
            <consortium name="Ensembl"/>
        </authorList>
    </citation>
    <scope>IDENTIFICATION</scope>
</reference>
<keyword evidence="3" id="KW-0378">Hydrolase</keyword>
<dbReference type="AlphaFoldDB" id="A0A7N4NJS8"/>
<dbReference type="SUPFAM" id="SSF56219">
    <property type="entry name" value="DNase I-like"/>
    <property type="match status" value="1"/>
</dbReference>
<dbReference type="PANTHER" id="PTHR22748">
    <property type="entry name" value="AP ENDONUCLEASE"/>
    <property type="match status" value="1"/>
</dbReference>
<dbReference type="GeneTree" id="ENSGT00950000183016"/>
<dbReference type="GO" id="GO:0008081">
    <property type="term" value="F:phosphoric diester hydrolase activity"/>
    <property type="evidence" value="ECO:0007669"/>
    <property type="project" value="TreeGrafter"/>
</dbReference>
<dbReference type="PANTHER" id="PTHR22748:SF23">
    <property type="entry name" value="EXODEOXYRIBONUCLEASE III"/>
    <property type="match status" value="1"/>
</dbReference>
<organism evidence="5 6">
    <name type="scientific">Sarcophilus harrisii</name>
    <name type="common">Tasmanian devil</name>
    <name type="synonym">Sarcophilus laniarius</name>
    <dbReference type="NCBI Taxonomy" id="9305"/>
    <lineage>
        <taxon>Eukaryota</taxon>
        <taxon>Metazoa</taxon>
        <taxon>Chordata</taxon>
        <taxon>Craniata</taxon>
        <taxon>Vertebrata</taxon>
        <taxon>Euteleostomi</taxon>
        <taxon>Mammalia</taxon>
        <taxon>Metatheria</taxon>
        <taxon>Dasyuromorphia</taxon>
        <taxon>Dasyuridae</taxon>
        <taxon>Sarcophilus</taxon>
    </lineage>
</organism>
<dbReference type="InParanoid" id="A0A7N4NJS8"/>
<comment type="cofactor">
    <cofactor evidence="1">
        <name>Mg(2+)</name>
        <dbReference type="ChEBI" id="CHEBI:18420"/>
    </cofactor>
</comment>
<reference evidence="5 6" key="1">
    <citation type="journal article" date="2011" name="Proc. Natl. Acad. Sci. U.S.A.">
        <title>Genetic diversity and population structure of the endangered marsupial Sarcophilus harrisii (Tasmanian devil).</title>
        <authorList>
            <person name="Miller W."/>
            <person name="Hayes V.M."/>
            <person name="Ratan A."/>
            <person name="Petersen D.C."/>
            <person name="Wittekindt N.E."/>
            <person name="Miller J."/>
            <person name="Walenz B."/>
            <person name="Knight J."/>
            <person name="Qi J."/>
            <person name="Zhao F."/>
            <person name="Wang Q."/>
            <person name="Bedoya-Reina O.C."/>
            <person name="Katiyar N."/>
            <person name="Tomsho L.P."/>
            <person name="Kasson L.M."/>
            <person name="Hardie R.A."/>
            <person name="Woodbridge P."/>
            <person name="Tindall E.A."/>
            <person name="Bertelsen M.F."/>
            <person name="Dixon D."/>
            <person name="Pyecroft S."/>
            <person name="Helgen K.M."/>
            <person name="Lesk A.M."/>
            <person name="Pringle T.H."/>
            <person name="Patterson N."/>
            <person name="Zhang Y."/>
            <person name="Kreiss A."/>
            <person name="Woods G.M."/>
            <person name="Jones M.E."/>
            <person name="Schuster S.C."/>
        </authorList>
    </citation>
    <scope>NUCLEOTIDE SEQUENCE [LARGE SCALE GENOMIC DNA]</scope>
</reference>
<protein>
    <submittedName>
        <fullName evidence="5">Uncharacterized protein</fullName>
    </submittedName>
</protein>
<accession>A0A7N4NJS8</accession>
<sequence>DWIKSQNPIICCLQETHLKQGDAYRVKVKGWSKIYYASGEFKKAGVAILISDQAKVKIDLIKRDKEGNYILLKVHKQRSNINIKHICTKWYGTQLPKGEVKRVARRNRQQNCNSRRSQPCTLRIRQIKPQNK</sequence>
<proteinExistence type="predicted"/>
<evidence type="ECO:0000256" key="4">
    <source>
        <dbReference type="ARBA" id="ARBA00022842"/>
    </source>
</evidence>
<dbReference type="Proteomes" id="UP000007648">
    <property type="component" value="Unassembled WGS sequence"/>
</dbReference>
<evidence type="ECO:0000313" key="5">
    <source>
        <dbReference type="Ensembl" id="ENSSHAP00000023884.1"/>
    </source>
</evidence>
<keyword evidence="2" id="KW-0479">Metal-binding</keyword>
<dbReference type="GO" id="GO:0008311">
    <property type="term" value="F:double-stranded DNA 3'-5' DNA exonuclease activity"/>
    <property type="evidence" value="ECO:0007669"/>
    <property type="project" value="TreeGrafter"/>
</dbReference>